<feature type="domain" description="SnoaL-like" evidence="1">
    <location>
        <begin position="2"/>
        <end position="116"/>
    </location>
</feature>
<name>A0A511V337_9BACI</name>
<dbReference type="Gene3D" id="3.10.450.50">
    <property type="match status" value="1"/>
</dbReference>
<gene>
    <name evidence="2" type="ORF">CQU01_23910</name>
</gene>
<reference evidence="2 3" key="1">
    <citation type="submission" date="2019-07" db="EMBL/GenBank/DDBJ databases">
        <title>Whole genome shotgun sequence of Cerasibacillus quisquiliarum NBRC 102429.</title>
        <authorList>
            <person name="Hosoyama A."/>
            <person name="Uohara A."/>
            <person name="Ohji S."/>
            <person name="Ichikawa N."/>
        </authorList>
    </citation>
    <scope>NUCLEOTIDE SEQUENCE [LARGE SCALE GENOMIC DNA]</scope>
    <source>
        <strain evidence="2 3">NBRC 102429</strain>
    </source>
</reference>
<dbReference type="Proteomes" id="UP000321491">
    <property type="component" value="Unassembled WGS sequence"/>
</dbReference>
<evidence type="ECO:0000313" key="3">
    <source>
        <dbReference type="Proteomes" id="UP000321491"/>
    </source>
</evidence>
<dbReference type="AlphaFoldDB" id="A0A511V337"/>
<proteinExistence type="predicted"/>
<dbReference type="InterPro" id="IPR032710">
    <property type="entry name" value="NTF2-like_dom_sf"/>
</dbReference>
<evidence type="ECO:0000313" key="2">
    <source>
        <dbReference type="EMBL" id="GEN32153.1"/>
    </source>
</evidence>
<accession>A0A511V337</accession>
<dbReference type="Pfam" id="PF13474">
    <property type="entry name" value="SnoaL_3"/>
    <property type="match status" value="1"/>
</dbReference>
<dbReference type="EMBL" id="BJXW01000030">
    <property type="protein sequence ID" value="GEN32153.1"/>
    <property type="molecule type" value="Genomic_DNA"/>
</dbReference>
<dbReference type="RefSeq" id="WP_146938513.1">
    <property type="nucleotide sequence ID" value="NZ_BJXW01000030.1"/>
</dbReference>
<protein>
    <recommendedName>
        <fullName evidence="1">SnoaL-like domain-containing protein</fullName>
    </recommendedName>
</protein>
<comment type="caution">
    <text evidence="2">The sequence shown here is derived from an EMBL/GenBank/DDBJ whole genome shotgun (WGS) entry which is preliminary data.</text>
</comment>
<sequence>MNILNKYIKATNTHNFNEVKKLLHPKAVYFFSNKTCSTHEEIQEFFEHTWSVIENENYAAQDVIWLHAGTESATCTYTYCYEGYINGKYASGQGRATNVFLKESGEWLLIHEHLSPLPK</sequence>
<dbReference type="OrthoDB" id="9152983at2"/>
<dbReference type="SUPFAM" id="SSF54427">
    <property type="entry name" value="NTF2-like"/>
    <property type="match status" value="1"/>
</dbReference>
<organism evidence="2 3">
    <name type="scientific">Cerasibacillus quisquiliarum</name>
    <dbReference type="NCBI Taxonomy" id="227865"/>
    <lineage>
        <taxon>Bacteria</taxon>
        <taxon>Bacillati</taxon>
        <taxon>Bacillota</taxon>
        <taxon>Bacilli</taxon>
        <taxon>Bacillales</taxon>
        <taxon>Bacillaceae</taxon>
        <taxon>Cerasibacillus</taxon>
    </lineage>
</organism>
<evidence type="ECO:0000259" key="1">
    <source>
        <dbReference type="Pfam" id="PF13474"/>
    </source>
</evidence>
<keyword evidence="3" id="KW-1185">Reference proteome</keyword>
<dbReference type="InterPro" id="IPR037401">
    <property type="entry name" value="SnoaL-like"/>
</dbReference>